<evidence type="ECO:0000259" key="4">
    <source>
        <dbReference type="Pfam" id="PF01965"/>
    </source>
</evidence>
<accession>A0A380KFY3</accession>
<evidence type="ECO:0000313" key="6">
    <source>
        <dbReference type="Proteomes" id="UP000254924"/>
    </source>
</evidence>
<dbReference type="Gene3D" id="3.40.50.880">
    <property type="match status" value="1"/>
</dbReference>
<dbReference type="InterPro" id="IPR002818">
    <property type="entry name" value="DJ-1/PfpI"/>
</dbReference>
<keyword evidence="2 5" id="KW-0456">Lyase</keyword>
<name>A0A380KFY3_9STRE</name>
<dbReference type="Pfam" id="PF01965">
    <property type="entry name" value="DJ-1_PfpI"/>
    <property type="match status" value="1"/>
</dbReference>
<dbReference type="InterPro" id="IPR050325">
    <property type="entry name" value="Prot/Nucl_acid_deglycase"/>
</dbReference>
<dbReference type="CDD" id="cd03141">
    <property type="entry name" value="GATase1_Hsp31_like"/>
    <property type="match status" value="1"/>
</dbReference>
<dbReference type="EC" id="4.2.1.130" evidence="5"/>
<keyword evidence="1" id="KW-0346">Stress response</keyword>
<organism evidence="5 6">
    <name type="scientific">Streptococcus hyointestinalis</name>
    <dbReference type="NCBI Taxonomy" id="1337"/>
    <lineage>
        <taxon>Bacteria</taxon>
        <taxon>Bacillati</taxon>
        <taxon>Bacillota</taxon>
        <taxon>Bacilli</taxon>
        <taxon>Lactobacillales</taxon>
        <taxon>Streptococcaceae</taxon>
        <taxon>Streptococcus</taxon>
    </lineage>
</organism>
<dbReference type="InterPro" id="IPR029062">
    <property type="entry name" value="Class_I_gatase-like"/>
</dbReference>
<evidence type="ECO:0000256" key="3">
    <source>
        <dbReference type="ARBA" id="ARBA00038493"/>
    </source>
</evidence>
<sequence>MSNKKILIVMTNVEKYATTNRATGLWLSELTHFYDKIHRAGYDVDFASPKGGYVPLDPHSLRFADETDWALYHDEDFRQIALATSLSVDTIDPSHYVAIYYTGGHGVMWDFPDNQALQKIAESIYQNGGYVTAVCHGVVGLLNLKTENGEPLIKGRHVTGFTNTEEALNRTTKFVPFLTETTLKSQGAQFTKRRFFSSHAVRDGRLITGQNPQSPADVADLLVKALEEN</sequence>
<dbReference type="SUPFAM" id="SSF52317">
    <property type="entry name" value="Class I glutamine amidotransferase-like"/>
    <property type="match status" value="1"/>
</dbReference>
<reference evidence="5 6" key="1">
    <citation type="submission" date="2018-06" db="EMBL/GenBank/DDBJ databases">
        <authorList>
            <consortium name="Pathogen Informatics"/>
            <person name="Doyle S."/>
        </authorList>
    </citation>
    <scope>NUCLEOTIDE SEQUENCE [LARGE SCALE GENOMIC DNA]</scope>
    <source>
        <strain evidence="5 6">NCTC12224</strain>
    </source>
</reference>
<dbReference type="PANTHER" id="PTHR48094">
    <property type="entry name" value="PROTEIN/NUCLEIC ACID DEGLYCASE DJ-1-RELATED"/>
    <property type="match status" value="1"/>
</dbReference>
<dbReference type="AlphaFoldDB" id="A0A380KFY3"/>
<evidence type="ECO:0000256" key="1">
    <source>
        <dbReference type="ARBA" id="ARBA00023016"/>
    </source>
</evidence>
<proteinExistence type="inferred from homology"/>
<dbReference type="EMBL" id="UHFN01000007">
    <property type="protein sequence ID" value="SUN63170.1"/>
    <property type="molecule type" value="Genomic_DNA"/>
</dbReference>
<dbReference type="GO" id="GO:0005737">
    <property type="term" value="C:cytoplasm"/>
    <property type="evidence" value="ECO:0007669"/>
    <property type="project" value="TreeGrafter"/>
</dbReference>
<evidence type="ECO:0000256" key="2">
    <source>
        <dbReference type="ARBA" id="ARBA00023239"/>
    </source>
</evidence>
<feature type="domain" description="DJ-1/PfpI" evidence="4">
    <location>
        <begin position="28"/>
        <end position="224"/>
    </location>
</feature>
<dbReference type="GO" id="GO:0019243">
    <property type="term" value="P:methylglyoxal catabolic process to D-lactate via S-lactoyl-glutathione"/>
    <property type="evidence" value="ECO:0007669"/>
    <property type="project" value="TreeGrafter"/>
</dbReference>
<evidence type="ECO:0000313" key="5">
    <source>
        <dbReference type="EMBL" id="SUN63170.1"/>
    </source>
</evidence>
<gene>
    <name evidence="5" type="primary">hchA</name>
    <name evidence="5" type="ORF">NCTC12224_02276</name>
</gene>
<dbReference type="GO" id="GO:0019172">
    <property type="term" value="F:glyoxalase III activity"/>
    <property type="evidence" value="ECO:0007669"/>
    <property type="project" value="UniProtKB-EC"/>
</dbReference>
<comment type="similarity">
    <text evidence="3">Belongs to the peptidase C56 family. HSP31-like subfamily.</text>
</comment>
<protein>
    <submittedName>
        <fullName evidence="5">DJ-1/PfpI family protein</fullName>
        <ecNumber evidence="5">4.2.1.130</ecNumber>
    </submittedName>
</protein>
<keyword evidence="6" id="KW-1185">Reference proteome</keyword>
<dbReference type="Proteomes" id="UP000254924">
    <property type="component" value="Unassembled WGS sequence"/>
</dbReference>
<dbReference type="PANTHER" id="PTHR48094:SF11">
    <property type="entry name" value="GLUTATHIONE-INDEPENDENT GLYOXALASE HSP31-RELATED"/>
    <property type="match status" value="1"/>
</dbReference>